<gene>
    <name evidence="2" type="ORF">GCM10009810_19620</name>
</gene>
<keyword evidence="1" id="KW-0812">Transmembrane</keyword>
<keyword evidence="1" id="KW-0472">Membrane</keyword>
<evidence type="ECO:0000313" key="2">
    <source>
        <dbReference type="EMBL" id="GAA1760251.1"/>
    </source>
</evidence>
<evidence type="ECO:0000313" key="3">
    <source>
        <dbReference type="Proteomes" id="UP001501475"/>
    </source>
</evidence>
<dbReference type="RefSeq" id="WP_344065445.1">
    <property type="nucleotide sequence ID" value="NZ_BAAAPN010000046.1"/>
</dbReference>
<keyword evidence="3" id="KW-1185">Reference proteome</keyword>
<dbReference type="Proteomes" id="UP001501475">
    <property type="component" value="Unassembled WGS sequence"/>
</dbReference>
<proteinExistence type="predicted"/>
<name>A0ABN2KNL2_9MICO</name>
<organism evidence="2 3">
    <name type="scientific">Nostocoides vanveenii</name>
    <dbReference type="NCBI Taxonomy" id="330835"/>
    <lineage>
        <taxon>Bacteria</taxon>
        <taxon>Bacillati</taxon>
        <taxon>Actinomycetota</taxon>
        <taxon>Actinomycetes</taxon>
        <taxon>Micrococcales</taxon>
        <taxon>Intrasporangiaceae</taxon>
        <taxon>Nostocoides</taxon>
    </lineage>
</organism>
<reference evidence="2 3" key="1">
    <citation type="journal article" date="2019" name="Int. J. Syst. Evol. Microbiol.">
        <title>The Global Catalogue of Microorganisms (GCM) 10K type strain sequencing project: providing services to taxonomists for standard genome sequencing and annotation.</title>
        <authorList>
            <consortium name="The Broad Institute Genomics Platform"/>
            <consortium name="The Broad Institute Genome Sequencing Center for Infectious Disease"/>
            <person name="Wu L."/>
            <person name="Ma J."/>
        </authorList>
    </citation>
    <scope>NUCLEOTIDE SEQUENCE [LARGE SCALE GENOMIC DNA]</scope>
    <source>
        <strain evidence="2 3">JCM 15591</strain>
    </source>
</reference>
<sequence length="65" mass="6959">MSDDQNPGSWVNRLLGWSLLLLLAAMALEGTVAILRAIWAPLTILLGVVSGAGLASWLVARGRRF</sequence>
<comment type="caution">
    <text evidence="2">The sequence shown here is derived from an EMBL/GenBank/DDBJ whole genome shotgun (WGS) entry which is preliminary data.</text>
</comment>
<evidence type="ECO:0000256" key="1">
    <source>
        <dbReference type="SAM" id="Phobius"/>
    </source>
</evidence>
<protein>
    <submittedName>
        <fullName evidence="2">Uncharacterized protein</fullName>
    </submittedName>
</protein>
<accession>A0ABN2KNL2</accession>
<keyword evidence="1" id="KW-1133">Transmembrane helix</keyword>
<feature type="transmembrane region" description="Helical" evidence="1">
    <location>
        <begin position="37"/>
        <end position="60"/>
    </location>
</feature>
<dbReference type="EMBL" id="BAAAPN010000046">
    <property type="protein sequence ID" value="GAA1760251.1"/>
    <property type="molecule type" value="Genomic_DNA"/>
</dbReference>